<reference evidence="2" key="1">
    <citation type="submission" date="2014-01" db="EMBL/GenBank/DDBJ databases">
        <authorList>
            <person name="Brown-Elliot B."/>
            <person name="Wallace R."/>
            <person name="Lenaerts A."/>
            <person name="Ordway D."/>
            <person name="DeGroote M.A."/>
            <person name="Parker T."/>
            <person name="Sizemore C."/>
            <person name="Tallon L.J."/>
            <person name="Sadzewicz L.K."/>
            <person name="Sengamalay N."/>
            <person name="Fraser C.M."/>
            <person name="Hine E."/>
            <person name="Shefchek K.A."/>
            <person name="Das S.P."/>
            <person name="Tettelin H."/>
        </authorList>
    </citation>
    <scope>NUCLEOTIDE SEQUENCE [LARGE SCALE GENOMIC DNA]</scope>
    <source>
        <strain evidence="2">4042</strain>
    </source>
</reference>
<feature type="region of interest" description="Disordered" evidence="1">
    <location>
        <begin position="62"/>
        <end position="85"/>
    </location>
</feature>
<accession>X8DA91</accession>
<gene>
    <name evidence="2" type="ORF">I553_10844</name>
</gene>
<sequence>KDVWSQIWSNNPAERLTKRSAAAPTPSGSSQPRRHRPSRRAVLANRTTNAEGRRYLGLDILPAAPDTITDDNPDIGANDMPALTA</sequence>
<dbReference type="EMBL" id="JAOB01000027">
    <property type="protein sequence ID" value="EUA65547.1"/>
    <property type="molecule type" value="Genomic_DNA"/>
</dbReference>
<organism evidence="2">
    <name type="scientific">Mycobacterium xenopi 4042</name>
    <dbReference type="NCBI Taxonomy" id="1299334"/>
    <lineage>
        <taxon>Bacteria</taxon>
        <taxon>Bacillati</taxon>
        <taxon>Actinomycetota</taxon>
        <taxon>Actinomycetes</taxon>
        <taxon>Mycobacteriales</taxon>
        <taxon>Mycobacteriaceae</taxon>
        <taxon>Mycobacterium</taxon>
    </lineage>
</organism>
<dbReference type="PATRIC" id="fig|1299334.3.peg.2527"/>
<feature type="non-terminal residue" evidence="2">
    <location>
        <position position="1"/>
    </location>
</feature>
<evidence type="ECO:0000313" key="2">
    <source>
        <dbReference type="EMBL" id="EUA65547.1"/>
    </source>
</evidence>
<evidence type="ECO:0000256" key="1">
    <source>
        <dbReference type="SAM" id="MobiDB-lite"/>
    </source>
</evidence>
<protein>
    <submittedName>
        <fullName evidence="2">Putative transposase</fullName>
    </submittedName>
</protein>
<dbReference type="AlphaFoldDB" id="X8DA91"/>
<feature type="compositionally biased region" description="Polar residues" evidence="1">
    <location>
        <begin position="1"/>
        <end position="12"/>
    </location>
</feature>
<proteinExistence type="predicted"/>
<name>X8DA91_MYCXE</name>
<comment type="caution">
    <text evidence="2">The sequence shown here is derived from an EMBL/GenBank/DDBJ whole genome shotgun (WGS) entry which is preliminary data.</text>
</comment>
<feature type="region of interest" description="Disordered" evidence="1">
    <location>
        <begin position="1"/>
        <end position="48"/>
    </location>
</feature>